<evidence type="ECO:0000313" key="3">
    <source>
        <dbReference type="Proteomes" id="UP001341840"/>
    </source>
</evidence>
<protein>
    <submittedName>
        <fullName evidence="2">Uncharacterized protein</fullName>
    </submittedName>
</protein>
<reference evidence="2 3" key="1">
    <citation type="journal article" date="2023" name="Plants (Basel)">
        <title>Bridging the Gap: Combining Genomics and Transcriptomics Approaches to Understand Stylosanthes scabra, an Orphan Legume from the Brazilian Caatinga.</title>
        <authorList>
            <person name="Ferreira-Neto J.R.C."/>
            <person name="da Silva M.D."/>
            <person name="Binneck E."/>
            <person name="de Melo N.F."/>
            <person name="da Silva R.H."/>
            <person name="de Melo A.L.T.M."/>
            <person name="Pandolfi V."/>
            <person name="Bustamante F.O."/>
            <person name="Brasileiro-Vidal A.C."/>
            <person name="Benko-Iseppon A.M."/>
        </authorList>
    </citation>
    <scope>NUCLEOTIDE SEQUENCE [LARGE SCALE GENOMIC DNA]</scope>
    <source>
        <tissue evidence="2">Leaves</tissue>
    </source>
</reference>
<dbReference type="Proteomes" id="UP001341840">
    <property type="component" value="Unassembled WGS sequence"/>
</dbReference>
<accession>A0ABU6RYJ2</accession>
<comment type="caution">
    <text evidence="2">The sequence shown here is derived from an EMBL/GenBank/DDBJ whole genome shotgun (WGS) entry which is preliminary data.</text>
</comment>
<dbReference type="EMBL" id="JASCZI010033520">
    <property type="protein sequence ID" value="MED6128968.1"/>
    <property type="molecule type" value="Genomic_DNA"/>
</dbReference>
<sequence>MTSSLSLLSKKILPLSHNFFDSVASIRVSSSQQSSCAISLTSSCSHPSSRVLLSSTALSMQFSLRISSFTDVEIFARPSLIAHTFMRYNVSSLHCSASSSALVSSTIASPSEFSATSSRSFSTYSAKPWIAFSVRRYRVSSLSSSLSRDGIMPSPIPRGCEASLQSFPSRDGIAPSTPPLDFEASL</sequence>
<evidence type="ECO:0000256" key="1">
    <source>
        <dbReference type="SAM" id="MobiDB-lite"/>
    </source>
</evidence>
<keyword evidence="3" id="KW-1185">Reference proteome</keyword>
<proteinExistence type="predicted"/>
<name>A0ABU6RYJ2_9FABA</name>
<organism evidence="2 3">
    <name type="scientific">Stylosanthes scabra</name>
    <dbReference type="NCBI Taxonomy" id="79078"/>
    <lineage>
        <taxon>Eukaryota</taxon>
        <taxon>Viridiplantae</taxon>
        <taxon>Streptophyta</taxon>
        <taxon>Embryophyta</taxon>
        <taxon>Tracheophyta</taxon>
        <taxon>Spermatophyta</taxon>
        <taxon>Magnoliopsida</taxon>
        <taxon>eudicotyledons</taxon>
        <taxon>Gunneridae</taxon>
        <taxon>Pentapetalae</taxon>
        <taxon>rosids</taxon>
        <taxon>fabids</taxon>
        <taxon>Fabales</taxon>
        <taxon>Fabaceae</taxon>
        <taxon>Papilionoideae</taxon>
        <taxon>50 kb inversion clade</taxon>
        <taxon>dalbergioids sensu lato</taxon>
        <taxon>Dalbergieae</taxon>
        <taxon>Pterocarpus clade</taxon>
        <taxon>Stylosanthes</taxon>
    </lineage>
</organism>
<evidence type="ECO:0000313" key="2">
    <source>
        <dbReference type="EMBL" id="MED6128968.1"/>
    </source>
</evidence>
<feature type="region of interest" description="Disordered" evidence="1">
    <location>
        <begin position="167"/>
        <end position="186"/>
    </location>
</feature>
<gene>
    <name evidence="2" type="ORF">PIB30_103209</name>
</gene>